<evidence type="ECO:0000256" key="3">
    <source>
        <dbReference type="ARBA" id="ARBA00022723"/>
    </source>
</evidence>
<feature type="region of interest" description="Disordered" evidence="8">
    <location>
        <begin position="2023"/>
        <end position="2044"/>
    </location>
</feature>
<dbReference type="Proteomes" id="UP000663882">
    <property type="component" value="Unassembled WGS sequence"/>
</dbReference>
<name>A0A814EJN4_9BILA</name>
<evidence type="ECO:0000256" key="9">
    <source>
        <dbReference type="SAM" id="Phobius"/>
    </source>
</evidence>
<dbReference type="InterPro" id="IPR037720">
    <property type="entry name" value="C2B_Ferlin"/>
</dbReference>
<dbReference type="InterPro" id="IPR032362">
    <property type="entry name" value="Ferlin_C"/>
</dbReference>
<sequence>MITVDLQFSIKGINLWSNNVRIRDGTANFIARGNKPKKFNFNLATMLVPDDKLSIEFYTINGKKKRKKLFAIFELMLESLINSKYIDLSEENLSDPNNSLLPSTVQLKLYYTPPDIDKQLATIRHDDTVELIDWRNIFDDEGRHGGHRHRYVHSKHDGRLTKLRRKLAGRADDADTDTGSDSDFEVVHDSEKKFEPVDKNAKIKMQHNDIEILEKSLGRYVGDVYEMIEWQLMVHIIQARDLPGFNISPYVSVQIDNQKRYTSVQKSSNSPYFREFFTFDFTLPATKFMEKVIIIKVHDAVTIISTFTDTAPIGIFRLDISTVYNEKEHAFERKWAQLVNPENIASPCGHLLLSISVTQRGVSTKNVVSEDVHDNDEFKPSKTLIPAAMPRHLFPMQLKIIFFTATELPEMMTDFLATVSKKILQSHAWEPVDPYVEVTYDTMTVATEARNGTTPIWGEALYLIGRFPPLVRTIKITLKDRASVQKDRVISSFFIDLFLISESNPSIGFLPTLGPTWIFLYGSPREYTISKDKDGLSEGMGEAVCYKGRILMAIESHPVTTENTPNMNIQKETDIKFPEAHIFPKKHSFLLFGCIYDVSMINKSFGNGTISFELSIGPSGYLNPQKLVAAIHKPVSSLTRTYQHVSIDNNKDYFRLPIDLQKPILFTKYIFHDYIYRMTLSNRLKNASAYLYEQICEFELKIDSKISNEILIEEYRKIQYYIHTLPCGCAEHIKEREIFGTTPVVHSNLYELLNSSQSTLKMNQLDIKRFKKILNNIQSIKTWISKEINFDVSQRYKIIKELNKIAHAFQQMATDAQPSLPDIFLWMICDSKRVAYARFQPEDLLFNLCKGEKGLYNGRVQTIFLKTPRSTDKPLNPSTNAKVQIYLWLGIEEHQPSIFKHLPAGFDMPPLPLHPQLKFITYNERNFYELRCHCYKARALIAADATGLSDPYLSITVGNETQTAPILLESLCPQWNVTLTFQNLVHVGTRETAEEIIGNVVVECYDYDEGGDGPDFIGRFSTTAKLDLFNRDNSTLQSILKWYQFKLGEKKIGELLAIFELVEINPETREAETTFKLKEIPITTDNYPPTSYITKLMKNKIYQIPLSLIPAVKTYQIEILFWGLRECRTLNLQSIQEAEVTIECAGARATRTIKNVQKYPNFESSPTEPDTYTLLLNLPNDDKFWPHLSILCVQHRLFGMKEIVGNLVVTNLQKYLEKPSHLLTPNDQAAADAVNELSKRIPYNFTRVRRSIIDAYEASLAIQNESLGKTKLVKFQSNAGRHRDDNDSQASIIHADSLGQGKKGSDESGRKSDKEEEDGLRESDSIAESPNNRKHENEPLTTLEKIKRNDMEKTAGWWHKYYASKAKLKLMRRYAIDMGESLKDSYDTCAEFFEDESTLGSRKGLKLWNRAKRILLHVGKAQKILRNLAAERMERLEDSEKSKSAVDESLELIETNRLKELTLLQTFDIIETELENVYDYEGFNDCLDTFPLYRGKGLSRSDEVGDEKRIYAKFKGKFRIQEISRNGTNCMSPMSINRTLSNPQMKALSRSKNSSNMPTNQLMLQLDFNKNPITLKCRLYLIKALLYRSWDPSGKADPFIKIKLNNDTIIDDVDGKLPNTLEPIFGKSYEFDVQLPFQSLIRIQIWDWDMTSFNDMVGETKIDIENRWFSCHRATCGLPKRYDSAGYNTWRDTKKPTIILTELCRTTHVNVPDYAADFRSVTVDDKIFECDPECVEFVMNTKSSVDILYRKAYHESTEEYIRQNTALAALHAWGRKINQKCALVAEHIECRSLFNPEFPGIEQGKLEMWLDFFPMSRPPSNAMIDITPPKPTSYQLRIIIWNTTDVELNDGNFLTGEKTSDIYVTAWILGERVDAQQTDIHYRSLTGDGNFNWRFLFDFDYLDIEEKIVFQAKDSVFQVGNTTKKIPPKIIIRVYDADFFSADDFLGECVLNLTHVPLGTKVPNKCKADILLNPKHRAINLFANKRIAGWWPMIAPLKEGEIRDKTLLGGKFEAEFSLVTAEEAEKNPVGKAREPPQPLEKPSRPTTSFLWFTSPWKTLRYVVWRNFKWAIILGVLIFIGVIFLLLAIWTIPASLTPQNESLGKTKLVKFESNAGRDRDDGDSQASIIHADSLGQRKKENDESGRKSDKEEEDGLRESDLTSESPSNRKHGNESLTTLEKIKINDMEKTAGWWHKYYASKAKLKLMRRCAIDMDESLKDRYDAYAGFFEDKSTLGLRKGLKLWNRAKKIFLHVGKAQKILRNLAAERMEWLEDSEKSKSVVDESLELIETNRLKELTLLQTFDIIETELENVYDYEGFNDCLDTFPLYRGKGSSRSDEVGDEKRVYAKFKVSIL</sequence>
<dbReference type="InterPro" id="IPR000008">
    <property type="entry name" value="C2_dom"/>
</dbReference>
<dbReference type="OrthoDB" id="10059618at2759"/>
<dbReference type="InterPro" id="IPR037721">
    <property type="entry name" value="Ferlin"/>
</dbReference>
<feature type="transmembrane region" description="Helical" evidence="9">
    <location>
        <begin position="2069"/>
        <end position="2091"/>
    </location>
</feature>
<dbReference type="GO" id="GO:0016020">
    <property type="term" value="C:membrane"/>
    <property type="evidence" value="ECO:0007669"/>
    <property type="project" value="UniProtKB-SubCell"/>
</dbReference>
<dbReference type="PROSITE" id="PS50004">
    <property type="entry name" value="C2"/>
    <property type="match status" value="5"/>
</dbReference>
<dbReference type="Pfam" id="PF16165">
    <property type="entry name" value="Ferlin_C"/>
    <property type="match status" value="1"/>
</dbReference>
<gene>
    <name evidence="11" type="ORF">RFH988_LOCUS12682</name>
</gene>
<proteinExistence type="predicted"/>
<dbReference type="InterPro" id="IPR037724">
    <property type="entry name" value="C2E_Ferlin"/>
</dbReference>
<dbReference type="SUPFAM" id="SSF49562">
    <property type="entry name" value="C2 domain (Calcium/lipid-binding domain, CaLB)"/>
    <property type="match status" value="5"/>
</dbReference>
<feature type="compositionally biased region" description="Basic and acidic residues" evidence="8">
    <location>
        <begin position="2023"/>
        <end position="2034"/>
    </location>
</feature>
<evidence type="ECO:0000256" key="2">
    <source>
        <dbReference type="ARBA" id="ARBA00022692"/>
    </source>
</evidence>
<keyword evidence="4" id="KW-0677">Repeat</keyword>
<evidence type="ECO:0000313" key="12">
    <source>
        <dbReference type="Proteomes" id="UP000663882"/>
    </source>
</evidence>
<dbReference type="GO" id="GO:0007009">
    <property type="term" value="P:plasma membrane organization"/>
    <property type="evidence" value="ECO:0007669"/>
    <property type="project" value="TreeGrafter"/>
</dbReference>
<dbReference type="InterPro" id="IPR012561">
    <property type="entry name" value="Ferlin_B-domain"/>
</dbReference>
<evidence type="ECO:0000256" key="1">
    <source>
        <dbReference type="ARBA" id="ARBA00004167"/>
    </source>
</evidence>
<dbReference type="CDD" id="cd08374">
    <property type="entry name" value="C2F_Ferlin"/>
    <property type="match status" value="1"/>
</dbReference>
<reference evidence="11" key="1">
    <citation type="submission" date="2021-02" db="EMBL/GenBank/DDBJ databases">
        <authorList>
            <person name="Nowell W R."/>
        </authorList>
    </citation>
    <scope>NUCLEOTIDE SEQUENCE</scope>
</reference>
<evidence type="ECO:0000256" key="5">
    <source>
        <dbReference type="ARBA" id="ARBA00022837"/>
    </source>
</evidence>
<feature type="region of interest" description="Disordered" evidence="8">
    <location>
        <begin position="1278"/>
        <end position="1345"/>
    </location>
</feature>
<dbReference type="InterPro" id="IPR037725">
    <property type="entry name" value="C2F_Ferlin"/>
</dbReference>
<dbReference type="CDD" id="cd04011">
    <property type="entry name" value="C2B_Ferlin"/>
    <property type="match status" value="1"/>
</dbReference>
<keyword evidence="6 9" id="KW-1133">Transmembrane helix</keyword>
<feature type="compositionally biased region" description="Basic and acidic residues" evidence="8">
    <location>
        <begin position="1331"/>
        <end position="1345"/>
    </location>
</feature>
<keyword evidence="7 9" id="KW-0472">Membrane</keyword>
<evidence type="ECO:0000256" key="4">
    <source>
        <dbReference type="ARBA" id="ARBA00022737"/>
    </source>
</evidence>
<dbReference type="Pfam" id="PF22901">
    <property type="entry name" value="dsrm_Ferlin"/>
    <property type="match status" value="1"/>
</dbReference>
<dbReference type="Gene3D" id="2.60.40.150">
    <property type="entry name" value="C2 domain"/>
    <property type="match status" value="5"/>
</dbReference>
<dbReference type="PANTHER" id="PTHR12546">
    <property type="entry name" value="FER-1-LIKE"/>
    <property type="match status" value="1"/>
</dbReference>
<dbReference type="PANTHER" id="PTHR12546:SF60">
    <property type="entry name" value="MISFIRE, ISOFORM F"/>
    <property type="match status" value="1"/>
</dbReference>
<dbReference type="Pfam" id="PF08150">
    <property type="entry name" value="FerB"/>
    <property type="match status" value="1"/>
</dbReference>
<feature type="compositionally biased region" description="Basic and acidic residues" evidence="8">
    <location>
        <begin position="2134"/>
        <end position="2159"/>
    </location>
</feature>
<feature type="domain" description="C2" evidence="10">
    <location>
        <begin position="1558"/>
        <end position="1677"/>
    </location>
</feature>
<feature type="domain" description="C2" evidence="10">
    <location>
        <begin position="379"/>
        <end position="510"/>
    </location>
</feature>
<feature type="domain" description="C2" evidence="10">
    <location>
        <begin position="1814"/>
        <end position="1967"/>
    </location>
</feature>
<keyword evidence="5" id="KW-0106">Calcium</keyword>
<dbReference type="SMART" id="SM01202">
    <property type="entry name" value="FerI"/>
    <property type="match status" value="1"/>
</dbReference>
<dbReference type="InterPro" id="IPR012968">
    <property type="entry name" value="FerIin_dom"/>
</dbReference>
<feature type="compositionally biased region" description="Basic and acidic residues" evidence="8">
    <location>
        <begin position="1303"/>
        <end position="1324"/>
    </location>
</feature>
<keyword evidence="2 9" id="KW-0812">Transmembrane</keyword>
<evidence type="ECO:0000256" key="7">
    <source>
        <dbReference type="ARBA" id="ARBA00023136"/>
    </source>
</evidence>
<evidence type="ECO:0000313" key="11">
    <source>
        <dbReference type="EMBL" id="CAF0972070.1"/>
    </source>
</evidence>
<protein>
    <recommendedName>
        <fullName evidence="10">C2 domain-containing protein</fullName>
    </recommendedName>
</protein>
<accession>A0A814EJN4</accession>
<comment type="caution">
    <text evidence="11">The sequence shown here is derived from an EMBL/GenBank/DDBJ whole genome shotgun (WGS) entry which is preliminary data.</text>
</comment>
<comment type="subcellular location">
    <subcellularLocation>
        <location evidence="1">Membrane</location>
        <topology evidence="1">Single-pass membrane protein</topology>
    </subcellularLocation>
</comment>
<dbReference type="SMART" id="SM00239">
    <property type="entry name" value="C2"/>
    <property type="match status" value="5"/>
</dbReference>
<evidence type="ECO:0000259" key="10">
    <source>
        <dbReference type="PROSITE" id="PS50004"/>
    </source>
</evidence>
<feature type="domain" description="C2" evidence="10">
    <location>
        <begin position="209"/>
        <end position="333"/>
    </location>
</feature>
<evidence type="ECO:0000256" key="8">
    <source>
        <dbReference type="SAM" id="MobiDB-lite"/>
    </source>
</evidence>
<evidence type="ECO:0000256" key="6">
    <source>
        <dbReference type="ARBA" id="ARBA00022989"/>
    </source>
</evidence>
<organism evidence="11 12">
    <name type="scientific">Rotaria sordida</name>
    <dbReference type="NCBI Taxonomy" id="392033"/>
    <lineage>
        <taxon>Eukaryota</taxon>
        <taxon>Metazoa</taxon>
        <taxon>Spiralia</taxon>
        <taxon>Gnathifera</taxon>
        <taxon>Rotifera</taxon>
        <taxon>Eurotatoria</taxon>
        <taxon>Bdelloidea</taxon>
        <taxon>Philodinida</taxon>
        <taxon>Philodinidae</taxon>
        <taxon>Rotaria</taxon>
    </lineage>
</organism>
<dbReference type="CDD" id="cd04037">
    <property type="entry name" value="C2E_Ferlin"/>
    <property type="match status" value="1"/>
</dbReference>
<dbReference type="InterPro" id="IPR035892">
    <property type="entry name" value="C2_domain_sf"/>
</dbReference>
<feature type="domain" description="C2" evidence="10">
    <location>
        <begin position="907"/>
        <end position="1043"/>
    </location>
</feature>
<dbReference type="SMART" id="SM01201">
    <property type="entry name" value="FerB"/>
    <property type="match status" value="1"/>
</dbReference>
<dbReference type="EMBL" id="CAJNOO010000537">
    <property type="protein sequence ID" value="CAF0972070.1"/>
    <property type="molecule type" value="Genomic_DNA"/>
</dbReference>
<dbReference type="InterPro" id="IPR055072">
    <property type="entry name" value="Ferlin_DSRM"/>
</dbReference>
<feature type="region of interest" description="Disordered" evidence="8">
    <location>
        <begin position="2113"/>
        <end position="2175"/>
    </location>
</feature>
<keyword evidence="3" id="KW-0479">Metal-binding</keyword>
<dbReference type="GO" id="GO:0046872">
    <property type="term" value="F:metal ion binding"/>
    <property type="evidence" value="ECO:0007669"/>
    <property type="project" value="UniProtKB-KW"/>
</dbReference>
<dbReference type="Pfam" id="PF00168">
    <property type="entry name" value="C2"/>
    <property type="match status" value="5"/>
</dbReference>